<keyword evidence="3" id="KW-1185">Reference proteome</keyword>
<comment type="caution">
    <text evidence="2">The sequence shown here is derived from an EMBL/GenBank/DDBJ whole genome shotgun (WGS) entry which is preliminary data.</text>
</comment>
<reference evidence="2 3" key="1">
    <citation type="submission" date="2020-09" db="EMBL/GenBank/DDBJ databases">
        <title>De no assembly of potato wild relative species, Solanum commersonii.</title>
        <authorList>
            <person name="Cho K."/>
        </authorList>
    </citation>
    <scope>NUCLEOTIDE SEQUENCE [LARGE SCALE GENOMIC DNA]</scope>
    <source>
        <strain evidence="2">LZ3.2</strain>
        <tissue evidence="2">Leaf</tissue>
    </source>
</reference>
<evidence type="ECO:0000256" key="1">
    <source>
        <dbReference type="SAM" id="Phobius"/>
    </source>
</evidence>
<sequence length="62" mass="7622">MKRGDFINHNKAQQKDFTFFIPVLRRHLFIVMSNVILIYFLIKFLILDYRKLVQHMLILQEN</sequence>
<keyword evidence="1" id="KW-0812">Transmembrane</keyword>
<feature type="non-terminal residue" evidence="2">
    <location>
        <position position="62"/>
    </location>
</feature>
<accession>A0A9J5W9L2</accession>
<keyword evidence="1" id="KW-0472">Membrane</keyword>
<protein>
    <submittedName>
        <fullName evidence="2">Uncharacterized protein</fullName>
    </submittedName>
</protein>
<organism evidence="2 3">
    <name type="scientific">Solanum commersonii</name>
    <name type="common">Commerson's wild potato</name>
    <name type="synonym">Commerson's nightshade</name>
    <dbReference type="NCBI Taxonomy" id="4109"/>
    <lineage>
        <taxon>Eukaryota</taxon>
        <taxon>Viridiplantae</taxon>
        <taxon>Streptophyta</taxon>
        <taxon>Embryophyta</taxon>
        <taxon>Tracheophyta</taxon>
        <taxon>Spermatophyta</taxon>
        <taxon>Magnoliopsida</taxon>
        <taxon>eudicotyledons</taxon>
        <taxon>Gunneridae</taxon>
        <taxon>Pentapetalae</taxon>
        <taxon>asterids</taxon>
        <taxon>lamiids</taxon>
        <taxon>Solanales</taxon>
        <taxon>Solanaceae</taxon>
        <taxon>Solanoideae</taxon>
        <taxon>Solaneae</taxon>
        <taxon>Solanum</taxon>
    </lineage>
</organism>
<keyword evidence="1" id="KW-1133">Transmembrane helix</keyword>
<name>A0A9J5W9L2_SOLCO</name>
<gene>
    <name evidence="2" type="ORF">H5410_061420</name>
</gene>
<proteinExistence type="predicted"/>
<dbReference type="Proteomes" id="UP000824120">
    <property type="component" value="Chromosome 12"/>
</dbReference>
<evidence type="ECO:0000313" key="2">
    <source>
        <dbReference type="EMBL" id="KAG5571654.1"/>
    </source>
</evidence>
<dbReference type="EMBL" id="JACXVP010000012">
    <property type="protein sequence ID" value="KAG5571654.1"/>
    <property type="molecule type" value="Genomic_DNA"/>
</dbReference>
<feature type="transmembrane region" description="Helical" evidence="1">
    <location>
        <begin position="27"/>
        <end position="46"/>
    </location>
</feature>
<evidence type="ECO:0000313" key="3">
    <source>
        <dbReference type="Proteomes" id="UP000824120"/>
    </source>
</evidence>
<dbReference type="AlphaFoldDB" id="A0A9J5W9L2"/>